<organism evidence="2 3">
    <name type="scientific">Mucilaginibacter ximonensis</name>
    <dbReference type="NCBI Taxonomy" id="538021"/>
    <lineage>
        <taxon>Bacteria</taxon>
        <taxon>Pseudomonadati</taxon>
        <taxon>Bacteroidota</taxon>
        <taxon>Sphingobacteriia</taxon>
        <taxon>Sphingobacteriales</taxon>
        <taxon>Sphingobacteriaceae</taxon>
        <taxon>Mucilaginibacter</taxon>
    </lineage>
</organism>
<feature type="chain" id="PRO_5046794494" description="Surface antigen-like protein" evidence="1">
    <location>
        <begin position="27"/>
        <end position="442"/>
    </location>
</feature>
<gene>
    <name evidence="2" type="ORF">ACFS5N_11840</name>
</gene>
<keyword evidence="3" id="KW-1185">Reference proteome</keyword>
<accession>A0ABW5YEC0</accession>
<dbReference type="Gene3D" id="2.40.160.50">
    <property type="entry name" value="membrane protein fhac: a member of the omp85/tpsb transporter family"/>
    <property type="match status" value="1"/>
</dbReference>
<evidence type="ECO:0000313" key="3">
    <source>
        <dbReference type="Proteomes" id="UP001597557"/>
    </source>
</evidence>
<protein>
    <recommendedName>
        <fullName evidence="4">Surface antigen-like protein</fullName>
    </recommendedName>
</protein>
<evidence type="ECO:0000256" key="1">
    <source>
        <dbReference type="SAM" id="SignalP"/>
    </source>
</evidence>
<name>A0ABW5YEC0_9SPHI</name>
<dbReference type="EMBL" id="JBHUPD010000002">
    <property type="protein sequence ID" value="MFD2873166.1"/>
    <property type="molecule type" value="Genomic_DNA"/>
</dbReference>
<evidence type="ECO:0008006" key="4">
    <source>
        <dbReference type="Google" id="ProtNLM"/>
    </source>
</evidence>
<keyword evidence="1" id="KW-0732">Signal</keyword>
<dbReference type="Proteomes" id="UP001597557">
    <property type="component" value="Unassembled WGS sequence"/>
</dbReference>
<dbReference type="RefSeq" id="WP_377185625.1">
    <property type="nucleotide sequence ID" value="NZ_JBHUPD010000002.1"/>
</dbReference>
<reference evidence="3" key="1">
    <citation type="journal article" date="2019" name="Int. J. Syst. Evol. Microbiol.">
        <title>The Global Catalogue of Microorganisms (GCM) 10K type strain sequencing project: providing services to taxonomists for standard genome sequencing and annotation.</title>
        <authorList>
            <consortium name="The Broad Institute Genomics Platform"/>
            <consortium name="The Broad Institute Genome Sequencing Center for Infectious Disease"/>
            <person name="Wu L."/>
            <person name="Ma J."/>
        </authorList>
    </citation>
    <scope>NUCLEOTIDE SEQUENCE [LARGE SCALE GENOMIC DNA]</scope>
    <source>
        <strain evidence="3">KCTC 22437</strain>
    </source>
</reference>
<evidence type="ECO:0000313" key="2">
    <source>
        <dbReference type="EMBL" id="MFD2873166.1"/>
    </source>
</evidence>
<feature type="signal peptide" evidence="1">
    <location>
        <begin position="1"/>
        <end position="26"/>
    </location>
</feature>
<sequence>MHFNKIHNKFLKHLLVVVLLAFPAVAFSQAGAPADSLKADSLREKKLNIKPVDNLRGQYDFGDLTHAILHPHKKPDSLHKSSGITVVPNVAANPTIGGQLGIKAVAGRRLGNDPKTLLSVAATSASITTKGIIYFYLNHNVFTPGNKWNFQGNIVAAKTVSPDFGLGIGQAFPTGTTTQKILADGTHKGYAIHSNYYNIREKVYKNIGKNFFVGAGMSFEIRRNINARDSNGMSTPSGVYNTEHGFPQDHYSANGFLFNVAYTTRDNPNRAYKGVYFDAGIRVNQTWVGSTKNSVQITSDLRKYISLSDVNPETVLAFWNWGSYLVSGNIPYLELPGTARDGAFRSGRGYTAQYFKGTQFNDTEAEFRFPILTNKFISGVVFGSLQSANDEHGTKLFQVFQPGYGGGFRVLFNKATRTNLALDYAFGRYGNRGFFLNLNESF</sequence>
<proteinExistence type="predicted"/>
<comment type="caution">
    <text evidence="2">The sequence shown here is derived from an EMBL/GenBank/DDBJ whole genome shotgun (WGS) entry which is preliminary data.</text>
</comment>